<gene>
    <name evidence="2" type="ORF">PHYPA_016145</name>
</gene>
<dbReference type="Proteomes" id="UP000006727">
    <property type="component" value="Chromosome 12"/>
</dbReference>
<dbReference type="InParanoid" id="A0A2K1JQE8"/>
<accession>A0A2K1JQE8</accession>
<dbReference type="EnsemblPlants" id="Pp3c12_11500V3.1">
    <property type="protein sequence ID" value="PAC:32974257.CDS.1"/>
    <property type="gene ID" value="Pp3c12_11500"/>
</dbReference>
<organism evidence="2">
    <name type="scientific">Physcomitrium patens</name>
    <name type="common">Spreading-leaved earth moss</name>
    <name type="synonym">Physcomitrella patens</name>
    <dbReference type="NCBI Taxonomy" id="3218"/>
    <lineage>
        <taxon>Eukaryota</taxon>
        <taxon>Viridiplantae</taxon>
        <taxon>Streptophyta</taxon>
        <taxon>Embryophyta</taxon>
        <taxon>Bryophyta</taxon>
        <taxon>Bryophytina</taxon>
        <taxon>Bryopsida</taxon>
        <taxon>Funariidae</taxon>
        <taxon>Funariales</taxon>
        <taxon>Funariaceae</taxon>
        <taxon>Physcomitrium</taxon>
    </lineage>
</organism>
<keyword evidence="1" id="KW-0732">Signal</keyword>
<reference evidence="3" key="3">
    <citation type="submission" date="2020-12" db="UniProtKB">
        <authorList>
            <consortium name="EnsemblPlants"/>
        </authorList>
    </citation>
    <scope>IDENTIFICATION</scope>
</reference>
<name>A0A2K1JQE8_PHYPA</name>
<keyword evidence="4" id="KW-1185">Reference proteome</keyword>
<evidence type="ECO:0000313" key="3">
    <source>
        <dbReference type="EnsemblPlants" id="PAC:32974257.CDS.1"/>
    </source>
</evidence>
<feature type="chain" id="PRO_5036042905" evidence="1">
    <location>
        <begin position="17"/>
        <end position="49"/>
    </location>
</feature>
<evidence type="ECO:0000313" key="4">
    <source>
        <dbReference type="Proteomes" id="UP000006727"/>
    </source>
</evidence>
<dbReference type="EMBL" id="ABEU02000012">
    <property type="protein sequence ID" value="PNR43763.1"/>
    <property type="molecule type" value="Genomic_DNA"/>
</dbReference>
<dbReference type="Gramene" id="Pp3c12_11500V3.1">
    <property type="protein sequence ID" value="PAC:32974257.CDS.1"/>
    <property type="gene ID" value="Pp3c12_11500"/>
</dbReference>
<evidence type="ECO:0000256" key="1">
    <source>
        <dbReference type="SAM" id="SignalP"/>
    </source>
</evidence>
<dbReference type="Gramene" id="Pp3c12_11500V3.2">
    <property type="protein sequence ID" value="PAC:32974258.CDS.1"/>
    <property type="gene ID" value="Pp3c12_11500"/>
</dbReference>
<feature type="signal peptide" evidence="1">
    <location>
        <begin position="1"/>
        <end position="16"/>
    </location>
</feature>
<sequence>MLVAMALLMHCNLSSSSSQVCWIDSDTSGLYHALPWASSVAMIFFQYGQ</sequence>
<proteinExistence type="predicted"/>
<reference evidence="2 4" key="2">
    <citation type="journal article" date="2018" name="Plant J.">
        <title>The Physcomitrella patens chromosome-scale assembly reveals moss genome structure and evolution.</title>
        <authorList>
            <person name="Lang D."/>
            <person name="Ullrich K.K."/>
            <person name="Murat F."/>
            <person name="Fuchs J."/>
            <person name="Jenkins J."/>
            <person name="Haas F.B."/>
            <person name="Piednoel M."/>
            <person name="Gundlach H."/>
            <person name="Van Bel M."/>
            <person name="Meyberg R."/>
            <person name="Vives C."/>
            <person name="Morata J."/>
            <person name="Symeonidi A."/>
            <person name="Hiss M."/>
            <person name="Muchero W."/>
            <person name="Kamisugi Y."/>
            <person name="Saleh O."/>
            <person name="Blanc G."/>
            <person name="Decker E.L."/>
            <person name="van Gessel N."/>
            <person name="Grimwood J."/>
            <person name="Hayes R.D."/>
            <person name="Graham S.W."/>
            <person name="Gunter L.E."/>
            <person name="McDaniel S.F."/>
            <person name="Hoernstein S.N.W."/>
            <person name="Larsson A."/>
            <person name="Li F.W."/>
            <person name="Perroud P.F."/>
            <person name="Phillips J."/>
            <person name="Ranjan P."/>
            <person name="Rokshar D.S."/>
            <person name="Rothfels C.J."/>
            <person name="Schneider L."/>
            <person name="Shu S."/>
            <person name="Stevenson D.W."/>
            <person name="Thummler F."/>
            <person name="Tillich M."/>
            <person name="Villarreal Aguilar J.C."/>
            <person name="Widiez T."/>
            <person name="Wong G.K."/>
            <person name="Wymore A."/>
            <person name="Zhang Y."/>
            <person name="Zimmer A.D."/>
            <person name="Quatrano R.S."/>
            <person name="Mayer K.F.X."/>
            <person name="Goodstein D."/>
            <person name="Casacuberta J.M."/>
            <person name="Vandepoele K."/>
            <person name="Reski R."/>
            <person name="Cuming A.C."/>
            <person name="Tuskan G.A."/>
            <person name="Maumus F."/>
            <person name="Salse J."/>
            <person name="Schmutz J."/>
            <person name="Rensing S.A."/>
        </authorList>
    </citation>
    <scope>NUCLEOTIDE SEQUENCE [LARGE SCALE GENOMIC DNA]</scope>
    <source>
        <strain evidence="3 4">cv. Gransden 2004</strain>
    </source>
</reference>
<dbReference type="EnsemblPlants" id="Pp3c12_11500V3.2">
    <property type="protein sequence ID" value="PAC:32974258.CDS.1"/>
    <property type="gene ID" value="Pp3c12_11500"/>
</dbReference>
<evidence type="ECO:0000313" key="2">
    <source>
        <dbReference type="EMBL" id="PNR43763.1"/>
    </source>
</evidence>
<dbReference type="PaxDb" id="3218-PP1S391_15V6.1"/>
<protein>
    <submittedName>
        <fullName evidence="2 3">Uncharacterized protein</fullName>
    </submittedName>
</protein>
<dbReference type="AlphaFoldDB" id="A0A2K1JQE8"/>
<reference evidence="2 4" key="1">
    <citation type="journal article" date="2008" name="Science">
        <title>The Physcomitrella genome reveals evolutionary insights into the conquest of land by plants.</title>
        <authorList>
            <person name="Rensing S."/>
            <person name="Lang D."/>
            <person name="Zimmer A."/>
            <person name="Terry A."/>
            <person name="Salamov A."/>
            <person name="Shapiro H."/>
            <person name="Nishiyama T."/>
            <person name="Perroud P.-F."/>
            <person name="Lindquist E."/>
            <person name="Kamisugi Y."/>
            <person name="Tanahashi T."/>
            <person name="Sakakibara K."/>
            <person name="Fujita T."/>
            <person name="Oishi K."/>
            <person name="Shin-I T."/>
            <person name="Kuroki Y."/>
            <person name="Toyoda A."/>
            <person name="Suzuki Y."/>
            <person name="Hashimoto A."/>
            <person name="Yamaguchi K."/>
            <person name="Sugano A."/>
            <person name="Kohara Y."/>
            <person name="Fujiyama A."/>
            <person name="Anterola A."/>
            <person name="Aoki S."/>
            <person name="Ashton N."/>
            <person name="Barbazuk W.B."/>
            <person name="Barker E."/>
            <person name="Bennetzen J."/>
            <person name="Bezanilla M."/>
            <person name="Blankenship R."/>
            <person name="Cho S.H."/>
            <person name="Dutcher S."/>
            <person name="Estelle M."/>
            <person name="Fawcett J.A."/>
            <person name="Gundlach H."/>
            <person name="Hanada K."/>
            <person name="Heyl A."/>
            <person name="Hicks K.A."/>
            <person name="Hugh J."/>
            <person name="Lohr M."/>
            <person name="Mayer K."/>
            <person name="Melkozernov A."/>
            <person name="Murata T."/>
            <person name="Nelson D."/>
            <person name="Pils B."/>
            <person name="Prigge M."/>
            <person name="Reiss B."/>
            <person name="Renner T."/>
            <person name="Rombauts S."/>
            <person name="Rushton P."/>
            <person name="Sanderfoot A."/>
            <person name="Schween G."/>
            <person name="Shiu S.-H."/>
            <person name="Stueber K."/>
            <person name="Theodoulou F.L."/>
            <person name="Tu H."/>
            <person name="Van de Peer Y."/>
            <person name="Verrier P.J."/>
            <person name="Waters E."/>
            <person name="Wood A."/>
            <person name="Yang L."/>
            <person name="Cove D."/>
            <person name="Cuming A."/>
            <person name="Hasebe M."/>
            <person name="Lucas S."/>
            <person name="Mishler D.B."/>
            <person name="Reski R."/>
            <person name="Grigoriev I."/>
            <person name="Quatrano R.S."/>
            <person name="Boore J.L."/>
        </authorList>
    </citation>
    <scope>NUCLEOTIDE SEQUENCE [LARGE SCALE GENOMIC DNA]</scope>
    <source>
        <strain evidence="3 4">cv. Gransden 2004</strain>
    </source>
</reference>